<dbReference type="InterPro" id="IPR005201">
    <property type="entry name" value="TIM_ENGase"/>
</dbReference>
<keyword evidence="3" id="KW-1185">Reference proteome</keyword>
<dbReference type="Pfam" id="PF03644">
    <property type="entry name" value="Glyco_hydro_85"/>
    <property type="match status" value="1"/>
</dbReference>
<dbReference type="Gene3D" id="3.20.20.80">
    <property type="entry name" value="Glycosidases"/>
    <property type="match status" value="1"/>
</dbReference>
<proteinExistence type="predicted"/>
<dbReference type="PANTHER" id="PTHR13246">
    <property type="entry name" value="ENDO BETA N-ACETYLGLUCOSAMINIDASE"/>
    <property type="match status" value="1"/>
</dbReference>
<gene>
    <name evidence="2" type="ORF">NEZAVI_LOCUS2221</name>
</gene>
<evidence type="ECO:0000259" key="1">
    <source>
        <dbReference type="Pfam" id="PF03644"/>
    </source>
</evidence>
<organism evidence="2 3">
    <name type="scientific">Nezara viridula</name>
    <name type="common">Southern green stink bug</name>
    <name type="synonym">Cimex viridulus</name>
    <dbReference type="NCBI Taxonomy" id="85310"/>
    <lineage>
        <taxon>Eukaryota</taxon>
        <taxon>Metazoa</taxon>
        <taxon>Ecdysozoa</taxon>
        <taxon>Arthropoda</taxon>
        <taxon>Hexapoda</taxon>
        <taxon>Insecta</taxon>
        <taxon>Pterygota</taxon>
        <taxon>Neoptera</taxon>
        <taxon>Paraneoptera</taxon>
        <taxon>Hemiptera</taxon>
        <taxon>Heteroptera</taxon>
        <taxon>Panheteroptera</taxon>
        <taxon>Pentatomomorpha</taxon>
        <taxon>Pentatomoidea</taxon>
        <taxon>Pentatomidae</taxon>
        <taxon>Pentatominae</taxon>
        <taxon>Nezara</taxon>
    </lineage>
</organism>
<dbReference type="InterPro" id="IPR032979">
    <property type="entry name" value="ENGase"/>
</dbReference>
<evidence type="ECO:0000313" key="2">
    <source>
        <dbReference type="EMBL" id="CAH1391144.1"/>
    </source>
</evidence>
<evidence type="ECO:0000313" key="3">
    <source>
        <dbReference type="Proteomes" id="UP001152798"/>
    </source>
</evidence>
<dbReference type="GO" id="GO:0005829">
    <property type="term" value="C:cytosol"/>
    <property type="evidence" value="ECO:0007669"/>
    <property type="project" value="UniProtKB-SubCell"/>
</dbReference>
<dbReference type="GO" id="GO:0033925">
    <property type="term" value="F:mannosyl-glycoprotein endo-beta-N-acetylglucosaminidase activity"/>
    <property type="evidence" value="ECO:0007669"/>
    <property type="project" value="UniProtKB-EC"/>
</dbReference>
<dbReference type="OrthoDB" id="284473at2759"/>
<dbReference type="Proteomes" id="UP001152798">
    <property type="component" value="Chromosome 1"/>
</dbReference>
<name>A0A9P0EA11_NEZVI</name>
<sequence length="573" mass="65304">MATDDKQRLDIFECLPIEKIEDLVIWKRPNVSWAGLVKKIEKRTDYCCSSYPVCSFNSKPNFMKAHSVPKTLVCHDMKGGYLDDRWVNGSENSDEYKFLLWSCIDIFVYFSHKFITIPPLCWINAGHTHGVKVLGTIITEGSEGAKLWDRMAASRTMIREFAFRLTLICDHYGFDGYLINIENTISKEAMAALFYGLDLLIKNVKTLSPDKIFIWYDAVNFPSGELKWQNKLNNLNRKFFDMCDGIFLNYGWSEEDLIATVEESGSRKTDVYVGVDVFGRGCFGGGGFTTCEAMEVIRKHGLSAAIFAPGWAYEKCGEDEIADNRDFMFWELLNKYVYCYGPAQLPFKSSFCRGFGLKKYKEGKVVKDHSWYNLSDMNHLPALLSGIHEVEESSCFMYYQNDAYNGGGCLLVKPQKKEDIGKHSDRLFFCDFYLQYHRKIHIKIASKPLLTVSDPTTLFDLILSIIDHVDCDDHSEETVIRKLCLPVISNIKPEDGPDKWVISDFIFEIGCAHIVRVDCRLISDKTPILIGYFSVSSEEADLSRIISVPIDLTKYSEETCSAVNVSNVLCGEE</sequence>
<dbReference type="CDD" id="cd06547">
    <property type="entry name" value="GH85_ENGase"/>
    <property type="match status" value="1"/>
</dbReference>
<protein>
    <recommendedName>
        <fullName evidence="1">Cytosolic endo-beta-N-acetylglucosaminidase TIM barrel domain-containing protein</fullName>
    </recommendedName>
</protein>
<reference evidence="2" key="1">
    <citation type="submission" date="2022-01" db="EMBL/GenBank/DDBJ databases">
        <authorList>
            <person name="King R."/>
        </authorList>
    </citation>
    <scope>NUCLEOTIDE SEQUENCE</scope>
</reference>
<dbReference type="PANTHER" id="PTHR13246:SF1">
    <property type="entry name" value="CYTOSOLIC ENDO-BETA-N-ACETYLGLUCOSAMINIDASE"/>
    <property type="match status" value="1"/>
</dbReference>
<dbReference type="Gene3D" id="2.60.120.260">
    <property type="entry name" value="Galactose-binding domain-like"/>
    <property type="match status" value="1"/>
</dbReference>
<accession>A0A9P0EA11</accession>
<dbReference type="AlphaFoldDB" id="A0A9P0EA11"/>
<dbReference type="EMBL" id="OV725077">
    <property type="protein sequence ID" value="CAH1391144.1"/>
    <property type="molecule type" value="Genomic_DNA"/>
</dbReference>
<feature type="domain" description="Cytosolic endo-beta-N-acetylglucosaminidase TIM barrel" evidence="1">
    <location>
        <begin position="81"/>
        <end position="357"/>
    </location>
</feature>